<dbReference type="Proteomes" id="UP000018861">
    <property type="component" value="Unassembled WGS sequence"/>
</dbReference>
<organism evidence="1 2">
    <name type="scientific">Bacteroides pyogenes JCM 6292</name>
    <dbReference type="NCBI Taxonomy" id="1235809"/>
    <lineage>
        <taxon>Bacteria</taxon>
        <taxon>Pseudomonadati</taxon>
        <taxon>Bacteroidota</taxon>
        <taxon>Bacteroidia</taxon>
        <taxon>Bacteroidales</taxon>
        <taxon>Bacteroidaceae</taxon>
        <taxon>Bacteroides</taxon>
    </lineage>
</organism>
<evidence type="ECO:0000313" key="1">
    <source>
        <dbReference type="EMBL" id="GAE17233.1"/>
    </source>
</evidence>
<sequence length="69" mass="7857">MRTGGEKLFLAIDRPNLNPLPATDFEIVSYTDLKVSSNCCIYLGRDQHYYTVPYRHVSKTSMCPAHAHL</sequence>
<reference evidence="1 2" key="1">
    <citation type="journal article" date="2014" name="Genome Announc.">
        <title>Draft Genome Sequences of Three Strains of Bacteroides pyogenes Isolated from a Cat and Swine.</title>
        <authorList>
            <person name="Sakamoto M."/>
            <person name="Oshima K."/>
            <person name="Suda W."/>
            <person name="Kitamura K."/>
            <person name="Iida T."/>
            <person name="Hattori M."/>
            <person name="Ohkuma M."/>
        </authorList>
    </citation>
    <scope>NUCLEOTIDE SEQUENCE [LARGE SCALE GENOMIC DNA]</scope>
    <source>
        <strain evidence="1 2">JCM 6292</strain>
    </source>
</reference>
<protein>
    <submittedName>
        <fullName evidence="1">Uncharacterized protein</fullName>
    </submittedName>
</protein>
<dbReference type="EMBL" id="BAIQ01000079">
    <property type="protein sequence ID" value="GAE17233.1"/>
    <property type="molecule type" value="Genomic_DNA"/>
</dbReference>
<comment type="caution">
    <text evidence="1">The sequence shown here is derived from an EMBL/GenBank/DDBJ whole genome shotgun (WGS) entry which is preliminary data.</text>
</comment>
<gene>
    <name evidence="1" type="ORF">JCM6292_3815</name>
</gene>
<evidence type="ECO:0000313" key="2">
    <source>
        <dbReference type="Proteomes" id="UP000018861"/>
    </source>
</evidence>
<dbReference type="AlphaFoldDB" id="W4PCW4"/>
<proteinExistence type="predicted"/>
<name>W4PCW4_9BACE</name>
<accession>W4PCW4</accession>